<gene>
    <name evidence="1" type="ORF">ODALV1_LOCUS12906</name>
</gene>
<name>A0ABP1QQQ4_9HEXA</name>
<organism evidence="1 2">
    <name type="scientific">Orchesella dallaii</name>
    <dbReference type="NCBI Taxonomy" id="48710"/>
    <lineage>
        <taxon>Eukaryota</taxon>
        <taxon>Metazoa</taxon>
        <taxon>Ecdysozoa</taxon>
        <taxon>Arthropoda</taxon>
        <taxon>Hexapoda</taxon>
        <taxon>Collembola</taxon>
        <taxon>Entomobryomorpha</taxon>
        <taxon>Entomobryoidea</taxon>
        <taxon>Orchesellidae</taxon>
        <taxon>Orchesellinae</taxon>
        <taxon>Orchesella</taxon>
    </lineage>
</organism>
<evidence type="ECO:0000313" key="1">
    <source>
        <dbReference type="EMBL" id="CAL8108201.1"/>
    </source>
</evidence>
<reference evidence="1 2" key="1">
    <citation type="submission" date="2024-08" db="EMBL/GenBank/DDBJ databases">
        <authorList>
            <person name="Cucini C."/>
            <person name="Frati F."/>
        </authorList>
    </citation>
    <scope>NUCLEOTIDE SEQUENCE [LARGE SCALE GENOMIC DNA]</scope>
</reference>
<accession>A0ABP1QQQ4</accession>
<keyword evidence="2" id="KW-1185">Reference proteome</keyword>
<sequence length="361" mass="40416">MVRGKNIVQRVSLGSRRNCGNPTAAKVDLKSLASPSKQTLTPFPNVATGHRGKTVKRLQNVSWLPRAHRLPLPPTLTIAPPPTGQRRVQRKQAVPITPPAPTASPVPTTQLTPAQKRFRYKGTAALNSTNRVSYARTFYNIASNLEVLADDHGAEDEHRQYATFYHQVAMELGQPNGPVFESPHVVWYPKILRYADRNNRLASISMDSTSFLSESNAALTTVAKDVRRIILRCPKPVLLLVGQAMIRNEGGHVQVVAIQQTERGRRAVVKDSLPKQEAVIKSLTYKLLQALSVKKVDLVHELVEEEDVTYTECLKEAYKIVGDALDNRAFWDRKITGFYRTYNVSRKVEMLPTPSNLSFFD</sequence>
<dbReference type="Proteomes" id="UP001642540">
    <property type="component" value="Unassembled WGS sequence"/>
</dbReference>
<dbReference type="EMBL" id="CAXLJM020000039">
    <property type="protein sequence ID" value="CAL8108201.1"/>
    <property type="molecule type" value="Genomic_DNA"/>
</dbReference>
<proteinExistence type="predicted"/>
<protein>
    <submittedName>
        <fullName evidence="1">Uncharacterized protein</fullName>
    </submittedName>
</protein>
<comment type="caution">
    <text evidence="1">The sequence shown here is derived from an EMBL/GenBank/DDBJ whole genome shotgun (WGS) entry which is preliminary data.</text>
</comment>
<evidence type="ECO:0000313" key="2">
    <source>
        <dbReference type="Proteomes" id="UP001642540"/>
    </source>
</evidence>